<dbReference type="RefSeq" id="WP_005898292.1">
    <property type="nucleotide sequence ID" value="NZ_CM000440.1"/>
</dbReference>
<organism evidence="2">
    <name type="scientific">Fusobacterium polymorphum ATCC 10953</name>
    <dbReference type="NCBI Taxonomy" id="393480"/>
    <lineage>
        <taxon>Bacteria</taxon>
        <taxon>Fusobacteriati</taxon>
        <taxon>Fusobacteriota</taxon>
        <taxon>Fusobacteriia</taxon>
        <taxon>Fusobacteriales</taxon>
        <taxon>Fusobacteriaceae</taxon>
        <taxon>Fusobacterium</taxon>
    </lineage>
</organism>
<gene>
    <name evidence="2" type="primary">amiC</name>
    <name evidence="2" type="ORF">FNP_1707</name>
</gene>
<dbReference type="GeneID" id="45635616"/>
<reference evidence="2" key="2">
    <citation type="submission" date="2007-05" db="EMBL/GenBank/DDBJ databases">
        <title>Genome sequence of Fusobacterium nucleatum subspecies polymorphum - a genetically tractable Fusobacterium.</title>
        <authorList>
            <person name="Karpathy S.E."/>
            <person name="Xiang Q."/>
            <person name="Gioia J."/>
            <person name="Jiang H."/>
            <person name="Liu Y."/>
            <person name="Petrosino J.F."/>
            <person name="Yerrapragada S."/>
            <person name="Fox G.E."/>
            <person name="Kinder Haake S."/>
            <person name="Weinstock G.M."/>
            <person name="Highlander S.K."/>
        </authorList>
    </citation>
    <scope>NUCLEOTIDE SEQUENCE [LARGE SCALE GENOMIC DNA]</scope>
    <source>
        <strain evidence="2">ATCC 10953</strain>
    </source>
</reference>
<reference evidence="2" key="1">
    <citation type="submission" date="2006-07" db="EMBL/GenBank/DDBJ databases">
        <authorList>
            <person name="Qin X."/>
            <person name="Weinstock G.M."/>
        </authorList>
    </citation>
    <scope>NUCLEOTIDE SEQUENCE [LARGE SCALE GENOMIC DNA]</scope>
    <source>
        <strain evidence="2">ATCC 10953</strain>
    </source>
</reference>
<proteinExistence type="predicted"/>
<dbReference type="SUPFAM" id="SSF53187">
    <property type="entry name" value="Zn-dependent exopeptidases"/>
    <property type="match status" value="1"/>
</dbReference>
<dbReference type="CDD" id="cd02696">
    <property type="entry name" value="MurNAc-LAA"/>
    <property type="match status" value="1"/>
</dbReference>
<dbReference type="InterPro" id="IPR002508">
    <property type="entry name" value="MurNAc-LAA_cat"/>
</dbReference>
<protein>
    <submittedName>
        <fullName evidence="2">N-acetylmuramoyl-L-alanine amidase</fullName>
        <ecNumber evidence="2">3.5.1.28</ecNumber>
    </submittedName>
</protein>
<dbReference type="Pfam" id="PF01520">
    <property type="entry name" value="Amidase_3"/>
    <property type="match status" value="1"/>
</dbReference>
<name>A5TX55_FUSNP</name>
<dbReference type="EMBL" id="CM000440">
    <property type="protein sequence ID" value="EDK89480.1"/>
    <property type="molecule type" value="Genomic_DNA"/>
</dbReference>
<keyword evidence="2" id="KW-0378">Hydrolase</keyword>
<dbReference type="GO" id="GO:0009253">
    <property type="term" value="P:peptidoglycan catabolic process"/>
    <property type="evidence" value="ECO:0007669"/>
    <property type="project" value="InterPro"/>
</dbReference>
<sequence>MKKVALIIGHNKKSKGAFSMTVGDEYSYWKNIAEKIKYEIPDIVAIYEREPNQNYVREMNKVLAELNKHNYDYCLELHFNSALDNKANGCECLIYKGNEKAKKLSTNFLARLQNVFNSKVRGVIELSDPKTRGGYGICNSKDTYILTEAFFGSNLDESLKFSIISDVVNLFVNFIVDTVKEV</sequence>
<dbReference type="Gene3D" id="3.40.630.40">
    <property type="entry name" value="Zn-dependent exopeptidases"/>
    <property type="match status" value="1"/>
</dbReference>
<feature type="domain" description="MurNAc-LAA" evidence="1">
    <location>
        <begin position="4"/>
        <end position="158"/>
    </location>
</feature>
<accession>A5TX55</accession>
<evidence type="ECO:0000259" key="1">
    <source>
        <dbReference type="Pfam" id="PF01520"/>
    </source>
</evidence>
<dbReference type="HOGENOM" id="CLU_014322_8_1_0"/>
<dbReference type="EC" id="3.5.1.28" evidence="2"/>
<dbReference type="Proteomes" id="UP000001921">
    <property type="component" value="Chromosome"/>
</dbReference>
<evidence type="ECO:0000313" key="2">
    <source>
        <dbReference type="EMBL" id="EDK89480.1"/>
    </source>
</evidence>
<dbReference type="AlphaFoldDB" id="A5TX55"/>
<dbReference type="eggNOG" id="COG0860">
    <property type="taxonomic scope" value="Bacteria"/>
</dbReference>
<dbReference type="GO" id="GO:0008745">
    <property type="term" value="F:N-acetylmuramoyl-L-alanine amidase activity"/>
    <property type="evidence" value="ECO:0007669"/>
    <property type="project" value="UniProtKB-EC"/>
</dbReference>